<dbReference type="EMBL" id="LGRX02007458">
    <property type="protein sequence ID" value="KAK3274974.1"/>
    <property type="molecule type" value="Genomic_DNA"/>
</dbReference>
<dbReference type="Gene3D" id="1.10.287.70">
    <property type="match status" value="1"/>
</dbReference>
<feature type="compositionally biased region" description="Basic and acidic residues" evidence="5">
    <location>
        <begin position="351"/>
        <end position="363"/>
    </location>
</feature>
<keyword evidence="2 6" id="KW-0812">Transmembrane</keyword>
<feature type="compositionally biased region" description="Basic residues" evidence="5">
    <location>
        <begin position="341"/>
        <end position="350"/>
    </location>
</feature>
<reference evidence="8 9" key="1">
    <citation type="journal article" date="2015" name="Genome Biol. Evol.">
        <title>Comparative Genomics of a Bacterivorous Green Alga Reveals Evolutionary Causalities and Consequences of Phago-Mixotrophic Mode of Nutrition.</title>
        <authorList>
            <person name="Burns J.A."/>
            <person name="Paasch A."/>
            <person name="Narechania A."/>
            <person name="Kim E."/>
        </authorList>
    </citation>
    <scope>NUCLEOTIDE SEQUENCE [LARGE SCALE GENOMIC DNA]</scope>
    <source>
        <strain evidence="8 9">PLY_AMNH</strain>
    </source>
</reference>
<dbReference type="InterPro" id="IPR027359">
    <property type="entry name" value="Volt_channel_dom_sf"/>
</dbReference>
<feature type="transmembrane region" description="Helical" evidence="6">
    <location>
        <begin position="172"/>
        <end position="195"/>
    </location>
</feature>
<feature type="transmembrane region" description="Helical" evidence="6">
    <location>
        <begin position="256"/>
        <end position="277"/>
    </location>
</feature>
<organism evidence="8 9">
    <name type="scientific">Cymbomonas tetramitiformis</name>
    <dbReference type="NCBI Taxonomy" id="36881"/>
    <lineage>
        <taxon>Eukaryota</taxon>
        <taxon>Viridiplantae</taxon>
        <taxon>Chlorophyta</taxon>
        <taxon>Pyramimonadophyceae</taxon>
        <taxon>Pyramimonadales</taxon>
        <taxon>Pyramimonadaceae</taxon>
        <taxon>Cymbomonas</taxon>
    </lineage>
</organism>
<dbReference type="Gene3D" id="1.20.120.350">
    <property type="entry name" value="Voltage-gated potassium channels. Chain C"/>
    <property type="match status" value="1"/>
</dbReference>
<dbReference type="PANTHER" id="PTHR10037">
    <property type="entry name" value="VOLTAGE-GATED CATION CHANNEL CALCIUM AND SODIUM"/>
    <property type="match status" value="1"/>
</dbReference>
<feature type="transmembrane region" description="Helical" evidence="6">
    <location>
        <begin position="136"/>
        <end position="160"/>
    </location>
</feature>
<feature type="transmembrane region" description="Helical" evidence="6">
    <location>
        <begin position="216"/>
        <end position="244"/>
    </location>
</feature>
<evidence type="ECO:0000256" key="6">
    <source>
        <dbReference type="SAM" id="Phobius"/>
    </source>
</evidence>
<keyword evidence="4 6" id="KW-0472">Membrane</keyword>
<dbReference type="InterPro" id="IPR043203">
    <property type="entry name" value="VGCC_Ca_Na"/>
</dbReference>
<feature type="domain" description="Ion transport" evidence="7">
    <location>
        <begin position="108"/>
        <end position="317"/>
    </location>
</feature>
<keyword evidence="3 6" id="KW-1133">Transmembrane helix</keyword>
<feature type="region of interest" description="Disordered" evidence="5">
    <location>
        <begin position="471"/>
        <end position="504"/>
    </location>
</feature>
<proteinExistence type="predicted"/>
<feature type="transmembrane region" description="Helical" evidence="6">
    <location>
        <begin position="289"/>
        <end position="314"/>
    </location>
</feature>
<comment type="caution">
    <text evidence="8">The sequence shown here is derived from an EMBL/GenBank/DDBJ whole genome shotgun (WGS) entry which is preliminary data.</text>
</comment>
<dbReference type="SUPFAM" id="SSF81324">
    <property type="entry name" value="Voltage-gated potassium channels"/>
    <property type="match status" value="1"/>
</dbReference>
<feature type="transmembrane region" description="Helical" evidence="6">
    <location>
        <begin position="106"/>
        <end position="124"/>
    </location>
</feature>
<feature type="region of interest" description="Disordered" evidence="5">
    <location>
        <begin position="329"/>
        <end position="395"/>
    </location>
</feature>
<feature type="compositionally biased region" description="Basic and acidic residues" evidence="5">
    <location>
        <begin position="329"/>
        <end position="340"/>
    </location>
</feature>
<comment type="subcellular location">
    <subcellularLocation>
        <location evidence="1">Membrane</location>
        <topology evidence="1">Multi-pass membrane protein</topology>
    </subcellularLocation>
</comment>
<evidence type="ECO:0000259" key="7">
    <source>
        <dbReference type="Pfam" id="PF00520"/>
    </source>
</evidence>
<dbReference type="Pfam" id="PF00520">
    <property type="entry name" value="Ion_trans"/>
    <property type="match status" value="1"/>
</dbReference>
<evidence type="ECO:0000256" key="2">
    <source>
        <dbReference type="ARBA" id="ARBA00022692"/>
    </source>
</evidence>
<keyword evidence="9" id="KW-1185">Reference proteome</keyword>
<evidence type="ECO:0000256" key="4">
    <source>
        <dbReference type="ARBA" id="ARBA00023136"/>
    </source>
</evidence>
<dbReference type="Proteomes" id="UP001190700">
    <property type="component" value="Unassembled WGS sequence"/>
</dbReference>
<name>A0AAE0GBC5_9CHLO</name>
<sequence length="766" mass="86792">MAALIIAVLQKQKKRKEEDKLKELQARQKSFVRHTYNDYYNEEYEEEDNYDGEFFHDDLEQMDELAEQHPESKAEVKDDVDDEDESRIRDVLPFQYQARMMYDSPTVQIGVALAIFVNFMVNAAEAQDMSGKAVDVWYGFELFFTAIFTVELIFNMYAFFWTPFWSSTWNVFDFVVVVISLISLVLDGLPGISTLRLMRAFRVFRLFKRMASLRKILVALEAAVPGCSNAFLILILVSSIYSILGVEFFSDISPEFFKNFLTALFTMFQIMTGDSWGEIARPIIDEFPHAAIFFVTYILIANIVLVNVIIAALLEEMVGEDAQAVKEEAEKEKADAEEKKKGKKESKKKAKALESERESREINGFDPAKVSSPGKRPAANGRPAGVQMQAVPTGQGPSQQLQEVLTELYSLHSEFKTRVRDTNERLVAMEQKIVSHKFDSSLQQLQQRQSKRGLDEEDLLQSRLMELTERHQEELERHNQRLRKEQEEHEKRLEDERNQQKQELDAELVAHRTKLYEDSMQLREQQHKLERFKEKKASMVYHTPNLQKPELRAAGSFRMRWNHNPTSTVEQVSEDEDVNEVSPTVPSAKTSWQQPEHLADRLEWLPVCGGDWAGSGCLFVRETGFRQAALALGTGFRQAVLALVTGFRQAALALVDRLQAGGACAWDRLQAGGACAWDRLQAGGAYACEWNLARSTLFVLSAPDMQCLPGGGVRLRRSSRQAVMPCVGGLGRAGLPLRGLGRGLKAIGGHVFGAQVAWLPIGDSRL</sequence>
<feature type="region of interest" description="Disordered" evidence="5">
    <location>
        <begin position="567"/>
        <end position="593"/>
    </location>
</feature>
<dbReference type="GO" id="GO:0005248">
    <property type="term" value="F:voltage-gated sodium channel activity"/>
    <property type="evidence" value="ECO:0007669"/>
    <property type="project" value="TreeGrafter"/>
</dbReference>
<dbReference type="AlphaFoldDB" id="A0AAE0GBC5"/>
<evidence type="ECO:0000313" key="9">
    <source>
        <dbReference type="Proteomes" id="UP001190700"/>
    </source>
</evidence>
<dbReference type="PANTHER" id="PTHR10037:SF62">
    <property type="entry name" value="SODIUM CHANNEL PROTEIN 60E"/>
    <property type="match status" value="1"/>
</dbReference>
<evidence type="ECO:0000313" key="8">
    <source>
        <dbReference type="EMBL" id="KAK3274974.1"/>
    </source>
</evidence>
<dbReference type="GO" id="GO:0001518">
    <property type="term" value="C:voltage-gated sodium channel complex"/>
    <property type="evidence" value="ECO:0007669"/>
    <property type="project" value="TreeGrafter"/>
</dbReference>
<evidence type="ECO:0000256" key="1">
    <source>
        <dbReference type="ARBA" id="ARBA00004141"/>
    </source>
</evidence>
<feature type="compositionally biased region" description="Polar residues" evidence="5">
    <location>
        <begin position="581"/>
        <end position="593"/>
    </location>
</feature>
<protein>
    <recommendedName>
        <fullName evidence="7">Ion transport domain-containing protein</fullName>
    </recommendedName>
</protein>
<evidence type="ECO:0000256" key="5">
    <source>
        <dbReference type="SAM" id="MobiDB-lite"/>
    </source>
</evidence>
<accession>A0AAE0GBC5</accession>
<gene>
    <name evidence="8" type="ORF">CYMTET_16867</name>
</gene>
<dbReference type="InterPro" id="IPR005821">
    <property type="entry name" value="Ion_trans_dom"/>
</dbReference>
<evidence type="ECO:0000256" key="3">
    <source>
        <dbReference type="ARBA" id="ARBA00022989"/>
    </source>
</evidence>